<dbReference type="Proteomes" id="UP001337655">
    <property type="component" value="Unassembled WGS sequence"/>
</dbReference>
<dbReference type="InterPro" id="IPR002575">
    <property type="entry name" value="Aminoglycoside_PTrfase"/>
</dbReference>
<protein>
    <recommendedName>
        <fullName evidence="2">Aminoglycoside phosphotransferase domain-containing protein</fullName>
    </recommendedName>
</protein>
<dbReference type="PANTHER" id="PTHR21310:SF56">
    <property type="entry name" value="AMINOGLYCOSIDE PHOSPHOTRANSFERASE DOMAIN-CONTAINING PROTEIN"/>
    <property type="match status" value="1"/>
</dbReference>
<dbReference type="PANTHER" id="PTHR21310">
    <property type="entry name" value="AMINOGLYCOSIDE PHOSPHOTRANSFERASE-RELATED-RELATED"/>
    <property type="match status" value="1"/>
</dbReference>
<reference evidence="3 4" key="1">
    <citation type="submission" date="2023-08" db="EMBL/GenBank/DDBJ databases">
        <title>Black Yeasts Isolated from many extreme environments.</title>
        <authorList>
            <person name="Coleine C."/>
            <person name="Stajich J.E."/>
            <person name="Selbmann L."/>
        </authorList>
    </citation>
    <scope>NUCLEOTIDE SEQUENCE [LARGE SCALE GENOMIC DNA]</scope>
    <source>
        <strain evidence="3 4">CCFEE 5935</strain>
    </source>
</reference>
<dbReference type="InterPro" id="IPR011009">
    <property type="entry name" value="Kinase-like_dom_sf"/>
</dbReference>
<dbReference type="RefSeq" id="XP_064660506.1">
    <property type="nucleotide sequence ID" value="XM_064801876.1"/>
</dbReference>
<gene>
    <name evidence="3" type="ORF">LTR77_004623</name>
</gene>
<dbReference type="InterPro" id="IPR051678">
    <property type="entry name" value="AGP_Transferase"/>
</dbReference>
<name>A0AAV9PHF9_9PEZI</name>
<evidence type="ECO:0000256" key="1">
    <source>
        <dbReference type="SAM" id="MobiDB-lite"/>
    </source>
</evidence>
<dbReference type="Pfam" id="PF01636">
    <property type="entry name" value="APH"/>
    <property type="match status" value="1"/>
</dbReference>
<evidence type="ECO:0000313" key="3">
    <source>
        <dbReference type="EMBL" id="KAK5171478.1"/>
    </source>
</evidence>
<dbReference type="GeneID" id="89925968"/>
<feature type="domain" description="Aminoglycoside phosphotransferase" evidence="2">
    <location>
        <begin position="80"/>
        <end position="324"/>
    </location>
</feature>
<feature type="compositionally biased region" description="Low complexity" evidence="1">
    <location>
        <begin position="10"/>
        <end position="22"/>
    </location>
</feature>
<comment type="caution">
    <text evidence="3">The sequence shown here is derived from an EMBL/GenBank/DDBJ whole genome shotgun (WGS) entry which is preliminary data.</text>
</comment>
<accession>A0AAV9PHF9</accession>
<evidence type="ECO:0000259" key="2">
    <source>
        <dbReference type="Pfam" id="PF01636"/>
    </source>
</evidence>
<evidence type="ECO:0000313" key="4">
    <source>
        <dbReference type="Proteomes" id="UP001337655"/>
    </source>
</evidence>
<proteinExistence type="predicted"/>
<keyword evidence="4" id="KW-1185">Reference proteome</keyword>
<organism evidence="3 4">
    <name type="scientific">Saxophila tyrrhenica</name>
    <dbReference type="NCBI Taxonomy" id="1690608"/>
    <lineage>
        <taxon>Eukaryota</taxon>
        <taxon>Fungi</taxon>
        <taxon>Dikarya</taxon>
        <taxon>Ascomycota</taxon>
        <taxon>Pezizomycotina</taxon>
        <taxon>Dothideomycetes</taxon>
        <taxon>Dothideomycetidae</taxon>
        <taxon>Mycosphaerellales</taxon>
        <taxon>Extremaceae</taxon>
        <taxon>Saxophila</taxon>
    </lineage>
</organism>
<dbReference type="AlphaFoldDB" id="A0AAV9PHF9"/>
<feature type="region of interest" description="Disordered" evidence="1">
    <location>
        <begin position="1"/>
        <end position="26"/>
    </location>
</feature>
<dbReference type="SUPFAM" id="SSF56112">
    <property type="entry name" value="Protein kinase-like (PK-like)"/>
    <property type="match status" value="1"/>
</dbReference>
<dbReference type="EMBL" id="JAVRRT010000006">
    <property type="protein sequence ID" value="KAK5171478.1"/>
    <property type="molecule type" value="Genomic_DNA"/>
</dbReference>
<sequence>MDSPISRPATSQSDTRSTSSTDKYQHEPFETFKEKILALSTGIRASSIDDLRRMQGGSYNRVVLAHVNWKPGALTPPNVNEVIFRMPRQPDEEDVSEAVQSQVAVMKFVRQHGIPVAEVIEFDATVDNAICSPYTVLSYVDAPRLDQVYDDMSLNEKLHFVTQYKHILAQLEEVQFPRAGSLHCTEEAVHVVHWCWANSSGPYHVEADAESCSVHLSRRRASDGSDVGKSALSLIEAQLAERQAQLDDDIETGQHVEYKKEYFDRLQRICVQMRQDKRYSRAWQEDVSVLHHWDLEPRNILVQHEDEGTRSRWKIKAVLDWDDALAVPTILTRKPAIWRWDRSCLHSSLTPPDKFFDWDADTLQPDHYSGLTGEPQIVKQRFEALYRNQVISINGKWDIEEYVDVAYQTGRWLRNLERFTMCTFSEKSEVDLLDRMELE</sequence>